<evidence type="ECO:0000313" key="4">
    <source>
        <dbReference type="Proteomes" id="UP000015101"/>
    </source>
</evidence>
<reference evidence="2 4" key="2">
    <citation type="journal article" date="2013" name="Nature">
        <title>Insights into bilaterian evolution from three spiralian genomes.</title>
        <authorList>
            <person name="Simakov O."/>
            <person name="Marletaz F."/>
            <person name="Cho S.J."/>
            <person name="Edsinger-Gonzales E."/>
            <person name="Havlak P."/>
            <person name="Hellsten U."/>
            <person name="Kuo D.H."/>
            <person name="Larsson T."/>
            <person name="Lv J."/>
            <person name="Arendt D."/>
            <person name="Savage R."/>
            <person name="Osoegawa K."/>
            <person name="de Jong P."/>
            <person name="Grimwood J."/>
            <person name="Chapman J.A."/>
            <person name="Shapiro H."/>
            <person name="Aerts A."/>
            <person name="Otillar R.P."/>
            <person name="Terry A.Y."/>
            <person name="Boore J.L."/>
            <person name="Grigoriev I.V."/>
            <person name="Lindberg D.R."/>
            <person name="Seaver E.C."/>
            <person name="Weisblat D.A."/>
            <person name="Putnam N.H."/>
            <person name="Rokhsar D.S."/>
        </authorList>
    </citation>
    <scope>NUCLEOTIDE SEQUENCE</scope>
</reference>
<dbReference type="EnsemblMetazoa" id="HelroT174199">
    <property type="protein sequence ID" value="HelroP174199"/>
    <property type="gene ID" value="HelroG174199"/>
</dbReference>
<feature type="compositionally biased region" description="Acidic residues" evidence="1">
    <location>
        <begin position="54"/>
        <end position="68"/>
    </location>
</feature>
<feature type="compositionally biased region" description="Acidic residues" evidence="1">
    <location>
        <begin position="18"/>
        <end position="36"/>
    </location>
</feature>
<dbReference type="InParanoid" id="T1F7R8"/>
<dbReference type="EMBL" id="KB096716">
    <property type="protein sequence ID" value="ESO02781.1"/>
    <property type="molecule type" value="Genomic_DNA"/>
</dbReference>
<name>T1F7R8_HELRO</name>
<protein>
    <submittedName>
        <fullName evidence="2 3">Uncharacterized protein</fullName>
    </submittedName>
</protein>
<gene>
    <name evidence="3" type="primary">20204867</name>
    <name evidence="2" type="ORF">HELRODRAFT_174199</name>
</gene>
<proteinExistence type="predicted"/>
<feature type="compositionally biased region" description="Polar residues" evidence="1">
    <location>
        <begin position="131"/>
        <end position="141"/>
    </location>
</feature>
<dbReference type="GeneID" id="20204867"/>
<dbReference type="AlphaFoldDB" id="T1F7R8"/>
<feature type="region of interest" description="Disordered" evidence="1">
    <location>
        <begin position="1"/>
        <end position="141"/>
    </location>
</feature>
<reference evidence="3" key="3">
    <citation type="submission" date="2015-06" db="UniProtKB">
        <authorList>
            <consortium name="EnsemblMetazoa"/>
        </authorList>
    </citation>
    <scope>IDENTIFICATION</scope>
</reference>
<sequence length="141" mass="15213">MASYSTAEALRLIMHEDTESDEGNVTEYDANSEDGDYLLGLGADSDTEDHVSEESDESEDAITSDEEPVNQPSTTVTKRGKDTASEKRGGRSRSFRGQNTHGTSDSAQPTAVGQSVVSINTIVDRTGRPNHLQSTDGKFRT</sequence>
<evidence type="ECO:0000313" key="3">
    <source>
        <dbReference type="EnsemblMetazoa" id="HelroP174199"/>
    </source>
</evidence>
<evidence type="ECO:0000256" key="1">
    <source>
        <dbReference type="SAM" id="MobiDB-lite"/>
    </source>
</evidence>
<keyword evidence="4" id="KW-1185">Reference proteome</keyword>
<dbReference type="KEGG" id="hro:HELRODRAFT_174199"/>
<evidence type="ECO:0000313" key="2">
    <source>
        <dbReference type="EMBL" id="ESO02781.1"/>
    </source>
</evidence>
<reference evidence="4" key="1">
    <citation type="submission" date="2012-12" db="EMBL/GenBank/DDBJ databases">
        <authorList>
            <person name="Hellsten U."/>
            <person name="Grimwood J."/>
            <person name="Chapman J.A."/>
            <person name="Shapiro H."/>
            <person name="Aerts A."/>
            <person name="Otillar R.P."/>
            <person name="Terry A.Y."/>
            <person name="Boore J.L."/>
            <person name="Simakov O."/>
            <person name="Marletaz F."/>
            <person name="Cho S.-J."/>
            <person name="Edsinger-Gonzales E."/>
            <person name="Havlak P."/>
            <person name="Kuo D.-H."/>
            <person name="Larsson T."/>
            <person name="Lv J."/>
            <person name="Arendt D."/>
            <person name="Savage R."/>
            <person name="Osoegawa K."/>
            <person name="de Jong P."/>
            <person name="Lindberg D.R."/>
            <person name="Seaver E.C."/>
            <person name="Weisblat D.A."/>
            <person name="Putnam N.H."/>
            <person name="Grigoriev I.V."/>
            <person name="Rokhsar D.S."/>
        </authorList>
    </citation>
    <scope>NUCLEOTIDE SEQUENCE</scope>
</reference>
<dbReference type="EMBL" id="AMQM01004846">
    <property type="status" value="NOT_ANNOTATED_CDS"/>
    <property type="molecule type" value="Genomic_DNA"/>
</dbReference>
<dbReference type="CTD" id="20204867"/>
<organism evidence="3 4">
    <name type="scientific">Helobdella robusta</name>
    <name type="common">Californian leech</name>
    <dbReference type="NCBI Taxonomy" id="6412"/>
    <lineage>
        <taxon>Eukaryota</taxon>
        <taxon>Metazoa</taxon>
        <taxon>Spiralia</taxon>
        <taxon>Lophotrochozoa</taxon>
        <taxon>Annelida</taxon>
        <taxon>Clitellata</taxon>
        <taxon>Hirudinea</taxon>
        <taxon>Rhynchobdellida</taxon>
        <taxon>Glossiphoniidae</taxon>
        <taxon>Helobdella</taxon>
    </lineage>
</organism>
<feature type="compositionally biased region" description="Polar residues" evidence="1">
    <location>
        <begin position="95"/>
        <end position="123"/>
    </location>
</feature>
<dbReference type="HOGENOM" id="CLU_152150_0_0_1"/>
<dbReference type="Proteomes" id="UP000015101">
    <property type="component" value="Unassembled WGS sequence"/>
</dbReference>
<dbReference type="RefSeq" id="XP_009018995.1">
    <property type="nucleotide sequence ID" value="XM_009020747.1"/>
</dbReference>
<feature type="compositionally biased region" description="Basic and acidic residues" evidence="1">
    <location>
        <begin position="79"/>
        <end position="89"/>
    </location>
</feature>
<accession>T1F7R8</accession>